<evidence type="ECO:0000313" key="3">
    <source>
        <dbReference type="Proteomes" id="UP000198882"/>
    </source>
</evidence>
<feature type="transmembrane region" description="Helical" evidence="1">
    <location>
        <begin position="102"/>
        <end position="123"/>
    </location>
</feature>
<dbReference type="RefSeq" id="WP_090302977.1">
    <property type="nucleotide sequence ID" value="NZ_FNFE01000001.1"/>
</dbReference>
<dbReference type="STRING" id="1095776.SAMN04515672_0435"/>
<evidence type="ECO:0000313" key="2">
    <source>
        <dbReference type="EMBL" id="SDJ39858.1"/>
    </source>
</evidence>
<proteinExistence type="predicted"/>
<dbReference type="OrthoDB" id="202653at2157"/>
<reference evidence="3" key="1">
    <citation type="submission" date="2016-10" db="EMBL/GenBank/DDBJ databases">
        <authorList>
            <person name="Varghese N."/>
            <person name="Submissions S."/>
        </authorList>
    </citation>
    <scope>NUCLEOTIDE SEQUENCE [LARGE SCALE GENOMIC DNA]</scope>
    <source>
        <strain evidence="3">B4,CECT 8067,JCM 17497</strain>
    </source>
</reference>
<dbReference type="AlphaFoldDB" id="A0A1G8TEC8"/>
<evidence type="ECO:0000256" key="1">
    <source>
        <dbReference type="SAM" id="Phobius"/>
    </source>
</evidence>
<sequence>MSDSTAASRPLLFVLLASAALVTLVVHLSVVPQQYPDDVFTTALALVFGWLTYTLAFYAVGRIGSQPTELPSMRFADVGIALFLVSVLLAAALDGFGFTPEVILEAYVLPALGVYVGLALFGWSIGRRTEAINEIVR</sequence>
<protein>
    <submittedName>
        <fullName evidence="2">Uncharacterized protein</fullName>
    </submittedName>
</protein>
<keyword evidence="3" id="KW-1185">Reference proteome</keyword>
<accession>A0A1G8TEC8</accession>
<name>A0A1G8TEC8_9EURY</name>
<feature type="transmembrane region" description="Helical" evidence="1">
    <location>
        <begin position="75"/>
        <end position="96"/>
    </location>
</feature>
<gene>
    <name evidence="2" type="ORF">SAMN04515672_0435</name>
</gene>
<dbReference type="Proteomes" id="UP000198882">
    <property type="component" value="Unassembled WGS sequence"/>
</dbReference>
<organism evidence="2 3">
    <name type="scientific">Natronorubrum texcoconense</name>
    <dbReference type="NCBI Taxonomy" id="1095776"/>
    <lineage>
        <taxon>Archaea</taxon>
        <taxon>Methanobacteriati</taxon>
        <taxon>Methanobacteriota</taxon>
        <taxon>Stenosarchaea group</taxon>
        <taxon>Halobacteria</taxon>
        <taxon>Halobacteriales</taxon>
        <taxon>Natrialbaceae</taxon>
        <taxon>Natronorubrum</taxon>
    </lineage>
</organism>
<keyword evidence="1" id="KW-0472">Membrane</keyword>
<dbReference type="EMBL" id="FNFE01000001">
    <property type="protein sequence ID" value="SDJ39858.1"/>
    <property type="molecule type" value="Genomic_DNA"/>
</dbReference>
<keyword evidence="1" id="KW-0812">Transmembrane</keyword>
<keyword evidence="1" id="KW-1133">Transmembrane helix</keyword>
<feature type="transmembrane region" description="Helical" evidence="1">
    <location>
        <begin position="43"/>
        <end position="63"/>
    </location>
</feature>
<feature type="transmembrane region" description="Helical" evidence="1">
    <location>
        <begin position="12"/>
        <end position="31"/>
    </location>
</feature>